<reference evidence="2" key="1">
    <citation type="journal article" date="2019" name="Int. J. Syst. Evol. Microbiol.">
        <title>The Global Catalogue of Microorganisms (GCM) 10K type strain sequencing project: providing services to taxonomists for standard genome sequencing and annotation.</title>
        <authorList>
            <consortium name="The Broad Institute Genomics Platform"/>
            <consortium name="The Broad Institute Genome Sequencing Center for Infectious Disease"/>
            <person name="Wu L."/>
            <person name="Ma J."/>
        </authorList>
    </citation>
    <scope>NUCLEOTIDE SEQUENCE [LARGE SCALE GENOMIC DNA]</scope>
    <source>
        <strain evidence="2">JCM 18053</strain>
    </source>
</reference>
<gene>
    <name evidence="1" type="ORF">GCM10023213_04370</name>
</gene>
<proteinExistence type="predicted"/>
<accession>A0ABP9NZY0</accession>
<dbReference type="Proteomes" id="UP001499852">
    <property type="component" value="Unassembled WGS sequence"/>
</dbReference>
<organism evidence="1 2">
    <name type="scientific">Prosthecobacter algae</name>
    <dbReference type="NCBI Taxonomy" id="1144682"/>
    <lineage>
        <taxon>Bacteria</taxon>
        <taxon>Pseudomonadati</taxon>
        <taxon>Verrucomicrobiota</taxon>
        <taxon>Verrucomicrobiia</taxon>
        <taxon>Verrucomicrobiales</taxon>
        <taxon>Verrucomicrobiaceae</taxon>
        <taxon>Prosthecobacter</taxon>
    </lineage>
</organism>
<dbReference type="RefSeq" id="WP_345734736.1">
    <property type="nucleotide sequence ID" value="NZ_BAABIA010000001.1"/>
</dbReference>
<protein>
    <submittedName>
        <fullName evidence="1">Uncharacterized protein</fullName>
    </submittedName>
</protein>
<evidence type="ECO:0000313" key="2">
    <source>
        <dbReference type="Proteomes" id="UP001499852"/>
    </source>
</evidence>
<dbReference type="EMBL" id="BAABIA010000001">
    <property type="protein sequence ID" value="GAA5133821.1"/>
    <property type="molecule type" value="Genomic_DNA"/>
</dbReference>
<comment type="caution">
    <text evidence="1">The sequence shown here is derived from an EMBL/GenBank/DDBJ whole genome shotgun (WGS) entry which is preliminary data.</text>
</comment>
<sequence length="473" mass="51740">MKVTRRTAGLLLLLYATLAGVWVWRFAPATVALPAPEDVDRQAKMAAYLAKAPKDTAMPALIRLVRMPEDQLQALSAWVDQPPLTKVRQLTVQPAPVAKLGPEWGESLLQTLLAHNHPMDLMEAHLMIAASGDRLRDEARQDALESLARRALSQGDAADAATILGRACELPTATWETVQQLCLACRSTRRPAPALHALTTWINRRSASPNDPTLEQARDLELELMLDTDLTAEALSLQLSHLTGQAPYPERALDRAFLAARRAHQGSRLLAILERHLQTFPEHSVPATKLASGSPVNPDYLRWLSAHATICDEEQPGSTAFAGYLRLAAARVPTALNRLCALASTAPMKAEAEQALATALLQADTQLTVLQLAQTVPLAKKVLAVRLRAAPADRALHYAAALAATVSQTPGSTAILWQDFLRRFPRDVAALRRLIQAHVDDRQPSLALRAYAALPVKSLTDDDRRQQELLRQL</sequence>
<evidence type="ECO:0000313" key="1">
    <source>
        <dbReference type="EMBL" id="GAA5133821.1"/>
    </source>
</evidence>
<keyword evidence="2" id="KW-1185">Reference proteome</keyword>
<name>A0ABP9NZY0_9BACT</name>